<dbReference type="EMBL" id="VTPC01077793">
    <property type="protein sequence ID" value="KAF2888382.1"/>
    <property type="molecule type" value="Genomic_DNA"/>
</dbReference>
<accession>A0A8K0CQD9</accession>
<sequence>NSQVELDQLNENISCKKQSLTETYDLISTLEEEMFSLKHELDTLTVKHQRYSDGENSLFAEVTNKKLKLQEILLDLTQECDKMKLEITNKQKQIYALRLHNDELTNIVKNDQTEYKSVFTLKNLSEKYKNIIVEIQQLSGIGLPNNIVEFLNNLIEEKKKNEEIGMEFRMQKMILLQLKESYLKLQEWKDKTEQLKKKYLEHNEAIQKLKQNKDSKRNLGSYKCNMSEQKKEINPSVEDNENTENLQPNLNTKEAASKRNEKKVVTFSKDTKTSSGNHIVRRGGRVIQSKSIHIASLTKKKSNMFGACIDTECNLFKC</sequence>
<gene>
    <name evidence="3" type="ORF">ILUMI_17791</name>
</gene>
<keyword evidence="1" id="KW-0175">Coiled coil</keyword>
<evidence type="ECO:0000313" key="3">
    <source>
        <dbReference type="EMBL" id="KAF2888382.1"/>
    </source>
</evidence>
<organism evidence="3 4">
    <name type="scientific">Ignelater luminosus</name>
    <name type="common">Cucubano</name>
    <name type="synonym">Pyrophorus luminosus</name>
    <dbReference type="NCBI Taxonomy" id="2038154"/>
    <lineage>
        <taxon>Eukaryota</taxon>
        <taxon>Metazoa</taxon>
        <taxon>Ecdysozoa</taxon>
        <taxon>Arthropoda</taxon>
        <taxon>Hexapoda</taxon>
        <taxon>Insecta</taxon>
        <taxon>Pterygota</taxon>
        <taxon>Neoptera</taxon>
        <taxon>Endopterygota</taxon>
        <taxon>Coleoptera</taxon>
        <taxon>Polyphaga</taxon>
        <taxon>Elateriformia</taxon>
        <taxon>Elateroidea</taxon>
        <taxon>Elateridae</taxon>
        <taxon>Agrypninae</taxon>
        <taxon>Pyrophorini</taxon>
        <taxon>Ignelater</taxon>
    </lineage>
</organism>
<feature type="non-terminal residue" evidence="3">
    <location>
        <position position="1"/>
    </location>
</feature>
<feature type="compositionally biased region" description="Polar residues" evidence="2">
    <location>
        <begin position="243"/>
        <end position="254"/>
    </location>
</feature>
<dbReference type="OrthoDB" id="2121607at2759"/>
<protein>
    <submittedName>
        <fullName evidence="3">Uncharacterized protein</fullName>
    </submittedName>
</protein>
<reference evidence="3" key="1">
    <citation type="submission" date="2019-08" db="EMBL/GenBank/DDBJ databases">
        <title>The genome of the North American firefly Photinus pyralis.</title>
        <authorList>
            <consortium name="Photinus pyralis genome working group"/>
            <person name="Fallon T.R."/>
            <person name="Sander Lower S.E."/>
            <person name="Weng J.-K."/>
        </authorList>
    </citation>
    <scope>NUCLEOTIDE SEQUENCE</scope>
    <source>
        <strain evidence="3">TRF0915ILg1</strain>
        <tissue evidence="3">Whole body</tissue>
    </source>
</reference>
<feature type="coiled-coil region" evidence="1">
    <location>
        <begin position="27"/>
        <end position="93"/>
    </location>
</feature>
<feature type="compositionally biased region" description="Basic and acidic residues" evidence="2">
    <location>
        <begin position="255"/>
        <end position="272"/>
    </location>
</feature>
<evidence type="ECO:0000256" key="2">
    <source>
        <dbReference type="SAM" id="MobiDB-lite"/>
    </source>
</evidence>
<name>A0A8K0CQD9_IGNLU</name>
<proteinExistence type="predicted"/>
<comment type="caution">
    <text evidence="3">The sequence shown here is derived from an EMBL/GenBank/DDBJ whole genome shotgun (WGS) entry which is preliminary data.</text>
</comment>
<evidence type="ECO:0000313" key="4">
    <source>
        <dbReference type="Proteomes" id="UP000801492"/>
    </source>
</evidence>
<dbReference type="Proteomes" id="UP000801492">
    <property type="component" value="Unassembled WGS sequence"/>
</dbReference>
<feature type="region of interest" description="Disordered" evidence="2">
    <location>
        <begin position="217"/>
        <end position="277"/>
    </location>
</feature>
<evidence type="ECO:0000256" key="1">
    <source>
        <dbReference type="SAM" id="Coils"/>
    </source>
</evidence>
<keyword evidence="4" id="KW-1185">Reference proteome</keyword>
<dbReference type="AlphaFoldDB" id="A0A8K0CQD9"/>